<feature type="region of interest" description="Disordered" evidence="1">
    <location>
        <begin position="80"/>
        <end position="138"/>
    </location>
</feature>
<dbReference type="Proteomes" id="UP001187192">
    <property type="component" value="Unassembled WGS sequence"/>
</dbReference>
<gene>
    <name evidence="2" type="ORF">TIFTF001_029466</name>
</gene>
<dbReference type="EMBL" id="BTGU01000098">
    <property type="protein sequence ID" value="GMN60377.1"/>
    <property type="molecule type" value="Genomic_DNA"/>
</dbReference>
<dbReference type="AlphaFoldDB" id="A0AA88DRN6"/>
<protein>
    <submittedName>
        <fullName evidence="2">Uncharacterized protein</fullName>
    </submittedName>
</protein>
<accession>A0AA88DRN6</accession>
<organism evidence="2 3">
    <name type="scientific">Ficus carica</name>
    <name type="common">Common fig</name>
    <dbReference type="NCBI Taxonomy" id="3494"/>
    <lineage>
        <taxon>Eukaryota</taxon>
        <taxon>Viridiplantae</taxon>
        <taxon>Streptophyta</taxon>
        <taxon>Embryophyta</taxon>
        <taxon>Tracheophyta</taxon>
        <taxon>Spermatophyta</taxon>
        <taxon>Magnoliopsida</taxon>
        <taxon>eudicotyledons</taxon>
        <taxon>Gunneridae</taxon>
        <taxon>Pentapetalae</taxon>
        <taxon>rosids</taxon>
        <taxon>fabids</taxon>
        <taxon>Rosales</taxon>
        <taxon>Moraceae</taxon>
        <taxon>Ficeae</taxon>
        <taxon>Ficus</taxon>
    </lineage>
</organism>
<proteinExistence type="predicted"/>
<evidence type="ECO:0000313" key="2">
    <source>
        <dbReference type="EMBL" id="GMN60377.1"/>
    </source>
</evidence>
<name>A0AA88DRN6_FICCA</name>
<evidence type="ECO:0000256" key="1">
    <source>
        <dbReference type="SAM" id="MobiDB-lite"/>
    </source>
</evidence>
<sequence>MDNPKIQALQLLREGLPPEVRQFVTAPRTGVTLETMIDAIMEVEIIAYILRAATPEDDCILIPVGDAGIGKPLFQEGPIWSKDPIPTASIQEIPPQEEETDLEEQEEWEDQEDDPEEILFDDGDWDAESDVFSDVTTE</sequence>
<keyword evidence="3" id="KW-1185">Reference proteome</keyword>
<comment type="caution">
    <text evidence="2">The sequence shown here is derived from an EMBL/GenBank/DDBJ whole genome shotgun (WGS) entry which is preliminary data.</text>
</comment>
<evidence type="ECO:0000313" key="3">
    <source>
        <dbReference type="Proteomes" id="UP001187192"/>
    </source>
</evidence>
<feature type="compositionally biased region" description="Acidic residues" evidence="1">
    <location>
        <begin position="95"/>
        <end position="138"/>
    </location>
</feature>
<reference evidence="2" key="1">
    <citation type="submission" date="2023-07" db="EMBL/GenBank/DDBJ databases">
        <title>draft genome sequence of fig (Ficus carica).</title>
        <authorList>
            <person name="Takahashi T."/>
            <person name="Nishimura K."/>
        </authorList>
    </citation>
    <scope>NUCLEOTIDE SEQUENCE</scope>
</reference>